<dbReference type="Gene3D" id="1.20.1070.10">
    <property type="entry name" value="Rhodopsin 7-helix transmembrane proteins"/>
    <property type="match status" value="1"/>
</dbReference>
<proteinExistence type="predicted"/>
<feature type="transmembrane region" description="Helical" evidence="9">
    <location>
        <begin position="143"/>
        <end position="166"/>
    </location>
</feature>
<dbReference type="GO" id="GO:0005886">
    <property type="term" value="C:plasma membrane"/>
    <property type="evidence" value="ECO:0007669"/>
    <property type="project" value="TreeGrafter"/>
</dbReference>
<evidence type="ECO:0000256" key="4">
    <source>
        <dbReference type="ARBA" id="ARBA00023040"/>
    </source>
</evidence>
<comment type="subcellular location">
    <subcellularLocation>
        <location evidence="1">Membrane</location>
        <topology evidence="1">Multi-pass membrane protein</topology>
    </subcellularLocation>
</comment>
<sequence length="374" mass="42962">MYATVYNNTASHELRLANLNSQFALSLIVIDIILGFYFVFGVLGNAIVIYIYSFRLRVKLDDKFFILVLAIMDIIVCVTGPSFCIVRNVFPIYMDMDLICKMSWFFTRNMNGASGLLILVIGLQRFLKVCRPFGRQMTKKYKVMALIGTICVTIVIHTPLFIFYGITEVPFKDKGITGRRCGLIHGQSETLDFYGKFYLYFMFASAVLTMIGICSFYVATGKKIYMHIKRIGEMPATHASFDTNSTHDTGVKSDHEPDLSTRRKSSKNINIRDVNRRRSTSASVRSKKTPFSVHRYSIMFLIISLLCVLTYVPALATNLAVDVDSVEFWTEFSDTERQVYLFVFQMYLLNHVVNPIIYTCFDTKFRHKVKEIFC</sequence>
<keyword evidence="5 9" id="KW-0472">Membrane</keyword>
<dbReference type="OrthoDB" id="10017003at2759"/>
<dbReference type="SUPFAM" id="SSF81321">
    <property type="entry name" value="Family A G protein-coupled receptor-like"/>
    <property type="match status" value="1"/>
</dbReference>
<comment type="caution">
    <text evidence="11">The sequence shown here is derived from an EMBL/GenBank/DDBJ whole genome shotgun (WGS) entry which is preliminary data.</text>
</comment>
<feature type="domain" description="G-protein coupled receptors family 1 profile" evidence="10">
    <location>
        <begin position="44"/>
        <end position="358"/>
    </location>
</feature>
<dbReference type="PANTHER" id="PTHR24243:SF224">
    <property type="entry name" value="G-PROTEIN COUPLED RECEPTOR 19-RELATED"/>
    <property type="match status" value="1"/>
</dbReference>
<feature type="transmembrane region" description="Helical" evidence="9">
    <location>
        <begin position="339"/>
        <end position="361"/>
    </location>
</feature>
<keyword evidence="7" id="KW-0807">Transducer</keyword>
<dbReference type="PROSITE" id="PS50262">
    <property type="entry name" value="G_PROTEIN_RECEP_F1_2"/>
    <property type="match status" value="1"/>
</dbReference>
<dbReference type="Pfam" id="PF00001">
    <property type="entry name" value="7tm_1"/>
    <property type="match status" value="1"/>
</dbReference>
<dbReference type="AlphaFoldDB" id="A0A210QE43"/>
<evidence type="ECO:0000256" key="8">
    <source>
        <dbReference type="SAM" id="MobiDB-lite"/>
    </source>
</evidence>
<dbReference type="PRINTS" id="PR00237">
    <property type="entry name" value="GPCRRHODOPSN"/>
</dbReference>
<evidence type="ECO:0000313" key="11">
    <source>
        <dbReference type="EMBL" id="OWF47037.1"/>
    </source>
</evidence>
<dbReference type="InterPro" id="IPR000276">
    <property type="entry name" value="GPCR_Rhodpsn"/>
</dbReference>
<feature type="region of interest" description="Disordered" evidence="8">
    <location>
        <begin position="242"/>
        <end position="266"/>
    </location>
</feature>
<feature type="transmembrane region" description="Helical" evidence="9">
    <location>
        <begin position="102"/>
        <end position="123"/>
    </location>
</feature>
<evidence type="ECO:0000256" key="7">
    <source>
        <dbReference type="ARBA" id="ARBA00023224"/>
    </source>
</evidence>
<evidence type="ECO:0000256" key="1">
    <source>
        <dbReference type="ARBA" id="ARBA00004141"/>
    </source>
</evidence>
<evidence type="ECO:0000259" key="10">
    <source>
        <dbReference type="PROSITE" id="PS50262"/>
    </source>
</evidence>
<feature type="transmembrane region" description="Helical" evidence="9">
    <location>
        <begin position="64"/>
        <end position="90"/>
    </location>
</feature>
<accession>A0A210QE43</accession>
<keyword evidence="3 9" id="KW-1133">Transmembrane helix</keyword>
<dbReference type="InterPro" id="IPR017452">
    <property type="entry name" value="GPCR_Rhodpsn_7TM"/>
</dbReference>
<name>A0A210QE43_MIZYE</name>
<evidence type="ECO:0000313" key="12">
    <source>
        <dbReference type="Proteomes" id="UP000242188"/>
    </source>
</evidence>
<feature type="compositionally biased region" description="Basic and acidic residues" evidence="8">
    <location>
        <begin position="249"/>
        <end position="261"/>
    </location>
</feature>
<keyword evidence="12" id="KW-1185">Reference proteome</keyword>
<keyword evidence="6 11" id="KW-0675">Receptor</keyword>
<evidence type="ECO:0000256" key="2">
    <source>
        <dbReference type="ARBA" id="ARBA00022692"/>
    </source>
</evidence>
<evidence type="ECO:0000256" key="5">
    <source>
        <dbReference type="ARBA" id="ARBA00023136"/>
    </source>
</evidence>
<feature type="transmembrane region" description="Helical" evidence="9">
    <location>
        <begin position="23"/>
        <end position="52"/>
    </location>
</feature>
<evidence type="ECO:0000256" key="6">
    <source>
        <dbReference type="ARBA" id="ARBA00023170"/>
    </source>
</evidence>
<dbReference type="GO" id="GO:0004930">
    <property type="term" value="F:G protein-coupled receptor activity"/>
    <property type="evidence" value="ECO:0007669"/>
    <property type="project" value="UniProtKB-KW"/>
</dbReference>
<protein>
    <submittedName>
        <fullName evidence="11">Cholecystokinin receptor type A</fullName>
    </submittedName>
</protein>
<evidence type="ECO:0000256" key="3">
    <source>
        <dbReference type="ARBA" id="ARBA00022989"/>
    </source>
</evidence>
<feature type="transmembrane region" description="Helical" evidence="9">
    <location>
        <begin position="296"/>
        <end position="319"/>
    </location>
</feature>
<keyword evidence="4" id="KW-0297">G-protein coupled receptor</keyword>
<evidence type="ECO:0000256" key="9">
    <source>
        <dbReference type="SAM" id="Phobius"/>
    </source>
</evidence>
<dbReference type="EMBL" id="NEDP02004037">
    <property type="protein sequence ID" value="OWF47037.1"/>
    <property type="molecule type" value="Genomic_DNA"/>
</dbReference>
<reference evidence="11 12" key="1">
    <citation type="journal article" date="2017" name="Nat. Ecol. Evol.">
        <title>Scallop genome provides insights into evolution of bilaterian karyotype and development.</title>
        <authorList>
            <person name="Wang S."/>
            <person name="Zhang J."/>
            <person name="Jiao W."/>
            <person name="Li J."/>
            <person name="Xun X."/>
            <person name="Sun Y."/>
            <person name="Guo X."/>
            <person name="Huan P."/>
            <person name="Dong B."/>
            <person name="Zhang L."/>
            <person name="Hu X."/>
            <person name="Sun X."/>
            <person name="Wang J."/>
            <person name="Zhao C."/>
            <person name="Wang Y."/>
            <person name="Wang D."/>
            <person name="Huang X."/>
            <person name="Wang R."/>
            <person name="Lv J."/>
            <person name="Li Y."/>
            <person name="Zhang Z."/>
            <person name="Liu B."/>
            <person name="Lu W."/>
            <person name="Hui Y."/>
            <person name="Liang J."/>
            <person name="Zhou Z."/>
            <person name="Hou R."/>
            <person name="Li X."/>
            <person name="Liu Y."/>
            <person name="Li H."/>
            <person name="Ning X."/>
            <person name="Lin Y."/>
            <person name="Zhao L."/>
            <person name="Xing Q."/>
            <person name="Dou J."/>
            <person name="Li Y."/>
            <person name="Mao J."/>
            <person name="Guo H."/>
            <person name="Dou H."/>
            <person name="Li T."/>
            <person name="Mu C."/>
            <person name="Jiang W."/>
            <person name="Fu Q."/>
            <person name="Fu X."/>
            <person name="Miao Y."/>
            <person name="Liu J."/>
            <person name="Yu Q."/>
            <person name="Li R."/>
            <person name="Liao H."/>
            <person name="Li X."/>
            <person name="Kong Y."/>
            <person name="Jiang Z."/>
            <person name="Chourrout D."/>
            <person name="Li R."/>
            <person name="Bao Z."/>
        </authorList>
    </citation>
    <scope>NUCLEOTIDE SEQUENCE [LARGE SCALE GENOMIC DNA]</scope>
    <source>
        <strain evidence="11 12">PY_sf001</strain>
    </source>
</reference>
<organism evidence="11 12">
    <name type="scientific">Mizuhopecten yessoensis</name>
    <name type="common">Japanese scallop</name>
    <name type="synonym">Patinopecten yessoensis</name>
    <dbReference type="NCBI Taxonomy" id="6573"/>
    <lineage>
        <taxon>Eukaryota</taxon>
        <taxon>Metazoa</taxon>
        <taxon>Spiralia</taxon>
        <taxon>Lophotrochozoa</taxon>
        <taxon>Mollusca</taxon>
        <taxon>Bivalvia</taxon>
        <taxon>Autobranchia</taxon>
        <taxon>Pteriomorphia</taxon>
        <taxon>Pectinida</taxon>
        <taxon>Pectinoidea</taxon>
        <taxon>Pectinidae</taxon>
        <taxon>Mizuhopecten</taxon>
    </lineage>
</organism>
<gene>
    <name evidence="11" type="ORF">KP79_PYT12522</name>
</gene>
<feature type="transmembrane region" description="Helical" evidence="9">
    <location>
        <begin position="197"/>
        <end position="220"/>
    </location>
</feature>
<dbReference type="CDD" id="cd00637">
    <property type="entry name" value="7tm_classA_rhodopsin-like"/>
    <property type="match status" value="1"/>
</dbReference>
<dbReference type="Proteomes" id="UP000242188">
    <property type="component" value="Unassembled WGS sequence"/>
</dbReference>
<dbReference type="PANTHER" id="PTHR24243">
    <property type="entry name" value="G-PROTEIN COUPLED RECEPTOR"/>
    <property type="match status" value="1"/>
</dbReference>
<keyword evidence="2 9" id="KW-0812">Transmembrane</keyword>